<evidence type="ECO:0000256" key="1">
    <source>
        <dbReference type="SAM" id="MobiDB-lite"/>
    </source>
</evidence>
<evidence type="ECO:0000313" key="3">
    <source>
        <dbReference type="EMBL" id="MFC5459170.1"/>
    </source>
</evidence>
<feature type="chain" id="PRO_5046832033" description="Lysozyme inhibitor LprI N-terminal domain-containing protein" evidence="2">
    <location>
        <begin position="26"/>
        <end position="128"/>
    </location>
</feature>
<evidence type="ECO:0008006" key="5">
    <source>
        <dbReference type="Google" id="ProtNLM"/>
    </source>
</evidence>
<evidence type="ECO:0000313" key="4">
    <source>
        <dbReference type="Proteomes" id="UP001596050"/>
    </source>
</evidence>
<dbReference type="PROSITE" id="PS51257">
    <property type="entry name" value="PROKAR_LIPOPROTEIN"/>
    <property type="match status" value="1"/>
</dbReference>
<proteinExistence type="predicted"/>
<name>A0ABW0L091_9BURK</name>
<protein>
    <recommendedName>
        <fullName evidence="5">Lysozyme inhibitor LprI N-terminal domain-containing protein</fullName>
    </recommendedName>
</protein>
<organism evidence="3 4">
    <name type="scientific">Massilia niabensis</name>
    <dbReference type="NCBI Taxonomy" id="544910"/>
    <lineage>
        <taxon>Bacteria</taxon>
        <taxon>Pseudomonadati</taxon>
        <taxon>Pseudomonadota</taxon>
        <taxon>Betaproteobacteria</taxon>
        <taxon>Burkholderiales</taxon>
        <taxon>Oxalobacteraceae</taxon>
        <taxon>Telluria group</taxon>
        <taxon>Massilia</taxon>
    </lineage>
</organism>
<sequence>MNARHGLKRILAGCLLAGAAACAGAQTGSNSAGSDRTGSDATVSAPAADKQAREIARGDPVRWYREDATEAQRMRTRQKEIGAALNEAKNACRQGPAAERRACLKAAQDTWQKEMAQVRQEAPVQSGS</sequence>
<reference evidence="4" key="1">
    <citation type="journal article" date="2019" name="Int. J. Syst. Evol. Microbiol.">
        <title>The Global Catalogue of Microorganisms (GCM) 10K type strain sequencing project: providing services to taxonomists for standard genome sequencing and annotation.</title>
        <authorList>
            <consortium name="The Broad Institute Genomics Platform"/>
            <consortium name="The Broad Institute Genome Sequencing Center for Infectious Disease"/>
            <person name="Wu L."/>
            <person name="Ma J."/>
        </authorList>
    </citation>
    <scope>NUCLEOTIDE SEQUENCE [LARGE SCALE GENOMIC DNA]</scope>
    <source>
        <strain evidence="4">KACC 12649</strain>
    </source>
</reference>
<dbReference type="EMBL" id="JBHSMU010000004">
    <property type="protein sequence ID" value="MFC5459170.1"/>
    <property type="molecule type" value="Genomic_DNA"/>
</dbReference>
<accession>A0ABW0L091</accession>
<dbReference type="RefSeq" id="WP_379780740.1">
    <property type="nucleotide sequence ID" value="NZ_JBHSMU010000004.1"/>
</dbReference>
<comment type="caution">
    <text evidence="3">The sequence shown here is derived from an EMBL/GenBank/DDBJ whole genome shotgun (WGS) entry which is preliminary data.</text>
</comment>
<keyword evidence="4" id="KW-1185">Reference proteome</keyword>
<keyword evidence="2" id="KW-0732">Signal</keyword>
<feature type="region of interest" description="Disordered" evidence="1">
    <location>
        <begin position="25"/>
        <end position="52"/>
    </location>
</feature>
<feature type="compositionally biased region" description="Polar residues" evidence="1">
    <location>
        <begin position="26"/>
        <end position="42"/>
    </location>
</feature>
<feature type="signal peptide" evidence="2">
    <location>
        <begin position="1"/>
        <end position="25"/>
    </location>
</feature>
<gene>
    <name evidence="3" type="ORF">ACFPN5_05035</name>
</gene>
<evidence type="ECO:0000256" key="2">
    <source>
        <dbReference type="SAM" id="SignalP"/>
    </source>
</evidence>
<dbReference type="Proteomes" id="UP001596050">
    <property type="component" value="Unassembled WGS sequence"/>
</dbReference>